<sequence>MTSPQQVRSIAGGIAITGAVGVAIFQALLALGLPLGKAAWGGSSAELSVTLRISSAIAVGVWLAIASVFATRAGFLRPAWMSMGGAVCTTWAVFGLLCVGCLLNWASRSPTERNIWGPITTILVISTFLLARSERPDAQEEVPLMIAVPESERSKSMISRLSGYSIG</sequence>
<organism evidence="2 3">
    <name type="scientific">Seminavis robusta</name>
    <dbReference type="NCBI Taxonomy" id="568900"/>
    <lineage>
        <taxon>Eukaryota</taxon>
        <taxon>Sar</taxon>
        <taxon>Stramenopiles</taxon>
        <taxon>Ochrophyta</taxon>
        <taxon>Bacillariophyta</taxon>
        <taxon>Bacillariophyceae</taxon>
        <taxon>Bacillariophycidae</taxon>
        <taxon>Naviculales</taxon>
        <taxon>Naviculaceae</taxon>
        <taxon>Seminavis</taxon>
    </lineage>
</organism>
<keyword evidence="1" id="KW-0472">Membrane</keyword>
<dbReference type="Proteomes" id="UP001153069">
    <property type="component" value="Unassembled WGS sequence"/>
</dbReference>
<keyword evidence="1" id="KW-1133">Transmembrane helix</keyword>
<evidence type="ECO:0000313" key="2">
    <source>
        <dbReference type="EMBL" id="CAB9504535.1"/>
    </source>
</evidence>
<reference evidence="2" key="1">
    <citation type="submission" date="2020-06" db="EMBL/GenBank/DDBJ databases">
        <authorList>
            <consortium name="Plant Systems Biology data submission"/>
        </authorList>
    </citation>
    <scope>NUCLEOTIDE SEQUENCE</scope>
    <source>
        <strain evidence="2">D6</strain>
    </source>
</reference>
<comment type="caution">
    <text evidence="2">The sequence shown here is derived from an EMBL/GenBank/DDBJ whole genome shotgun (WGS) entry which is preliminary data.</text>
</comment>
<evidence type="ECO:0000313" key="3">
    <source>
        <dbReference type="Proteomes" id="UP001153069"/>
    </source>
</evidence>
<keyword evidence="3" id="KW-1185">Reference proteome</keyword>
<dbReference type="EMBL" id="CAICTM010000199">
    <property type="protein sequence ID" value="CAB9504535.1"/>
    <property type="molecule type" value="Genomic_DNA"/>
</dbReference>
<evidence type="ECO:0000256" key="1">
    <source>
        <dbReference type="SAM" id="Phobius"/>
    </source>
</evidence>
<feature type="transmembrane region" description="Helical" evidence="1">
    <location>
        <begin position="12"/>
        <end position="33"/>
    </location>
</feature>
<accession>A0A9N8H9R0</accession>
<protein>
    <submittedName>
        <fullName evidence="2">Uncharacterized protein</fullName>
    </submittedName>
</protein>
<gene>
    <name evidence="2" type="ORF">SEMRO_200_G084700.1</name>
</gene>
<name>A0A9N8H9R0_9STRA</name>
<feature type="transmembrane region" description="Helical" evidence="1">
    <location>
        <begin position="83"/>
        <end position="107"/>
    </location>
</feature>
<feature type="transmembrane region" description="Helical" evidence="1">
    <location>
        <begin position="53"/>
        <end position="71"/>
    </location>
</feature>
<dbReference type="AlphaFoldDB" id="A0A9N8H9R0"/>
<proteinExistence type="predicted"/>
<keyword evidence="1" id="KW-0812">Transmembrane</keyword>